<dbReference type="InterPro" id="IPR007110">
    <property type="entry name" value="Ig-like_dom"/>
</dbReference>
<keyword evidence="1" id="KW-0732">Signal</keyword>
<dbReference type="Gene3D" id="2.60.40.10">
    <property type="entry name" value="Immunoglobulins"/>
    <property type="match status" value="2"/>
</dbReference>
<dbReference type="RefSeq" id="XP_026500269.1">
    <property type="nucleotide sequence ID" value="XM_026644484.2"/>
</dbReference>
<evidence type="ECO:0000256" key="1">
    <source>
        <dbReference type="SAM" id="SignalP"/>
    </source>
</evidence>
<dbReference type="SUPFAM" id="SSF48726">
    <property type="entry name" value="Immunoglobulin"/>
    <property type="match status" value="1"/>
</dbReference>
<dbReference type="InterPro" id="IPR013783">
    <property type="entry name" value="Ig-like_fold"/>
</dbReference>
<evidence type="ECO:0000313" key="4">
    <source>
        <dbReference type="RefSeq" id="XP_026500269.1"/>
    </source>
</evidence>
<evidence type="ECO:0000259" key="2">
    <source>
        <dbReference type="PROSITE" id="PS50835"/>
    </source>
</evidence>
<dbReference type="Proteomes" id="UP001652626">
    <property type="component" value="Chromosome 10"/>
</dbReference>
<reference evidence="4" key="1">
    <citation type="submission" date="2025-08" db="UniProtKB">
        <authorList>
            <consortium name="RefSeq"/>
        </authorList>
    </citation>
    <scope>IDENTIFICATION</scope>
    <source>
        <tissue evidence="4">Whole body</tissue>
    </source>
</reference>
<organism evidence="3 4">
    <name type="scientific">Vanessa tameamea</name>
    <name type="common">Kamehameha butterfly</name>
    <dbReference type="NCBI Taxonomy" id="334116"/>
    <lineage>
        <taxon>Eukaryota</taxon>
        <taxon>Metazoa</taxon>
        <taxon>Ecdysozoa</taxon>
        <taxon>Arthropoda</taxon>
        <taxon>Hexapoda</taxon>
        <taxon>Insecta</taxon>
        <taxon>Pterygota</taxon>
        <taxon>Neoptera</taxon>
        <taxon>Endopterygota</taxon>
        <taxon>Lepidoptera</taxon>
        <taxon>Glossata</taxon>
        <taxon>Ditrysia</taxon>
        <taxon>Papilionoidea</taxon>
        <taxon>Nymphalidae</taxon>
        <taxon>Nymphalinae</taxon>
        <taxon>Vanessa</taxon>
    </lineage>
</organism>
<keyword evidence="3" id="KW-1185">Reference proteome</keyword>
<dbReference type="GeneID" id="113403854"/>
<dbReference type="AlphaFoldDB" id="A0A8B8ISZ8"/>
<name>A0A8B8ISZ8_VANTA</name>
<dbReference type="PANTHER" id="PTHR21261">
    <property type="entry name" value="BEAT PROTEIN"/>
    <property type="match status" value="1"/>
</dbReference>
<proteinExistence type="predicted"/>
<dbReference type="PANTHER" id="PTHR21261:SF15">
    <property type="entry name" value="BEATEN PATH IIIA, ISOFORM D-RELATED"/>
    <property type="match status" value="1"/>
</dbReference>
<feature type="signal peptide" evidence="1">
    <location>
        <begin position="1"/>
        <end position="19"/>
    </location>
</feature>
<feature type="chain" id="PRO_5034074676" evidence="1">
    <location>
        <begin position="20"/>
        <end position="302"/>
    </location>
</feature>
<dbReference type="FunFam" id="2.60.40.10:FF:000437">
    <property type="entry name" value="Beat-IIIc, isoform A"/>
    <property type="match status" value="1"/>
</dbReference>
<dbReference type="InterPro" id="IPR036179">
    <property type="entry name" value="Ig-like_dom_sf"/>
</dbReference>
<protein>
    <submittedName>
        <fullName evidence="4">Uncharacterized protein LOC113403854 isoform X2</fullName>
    </submittedName>
</protein>
<feature type="domain" description="Ig-like" evidence="2">
    <location>
        <begin position="18"/>
        <end position="127"/>
    </location>
</feature>
<evidence type="ECO:0000313" key="3">
    <source>
        <dbReference type="Proteomes" id="UP001652626"/>
    </source>
</evidence>
<accession>A0A8B8ISZ8</accession>
<gene>
    <name evidence="4" type="primary">LOC113403854</name>
</gene>
<dbReference type="PROSITE" id="PS50835">
    <property type="entry name" value="IG_LIKE"/>
    <property type="match status" value="1"/>
</dbReference>
<sequence>MYSALIITLLLWKHGVVESIRILDLRVPGHAAEGGQALLGCQFDLEGDDLYSVKWYKGGREFYRYVPSNSESTTYFYVPGVFVDISRSSSTVVTLEHITQDSGGRYRCEVSGEAPYFVTVSDDKDISIHLLPNHAPKMIGLKNELRVGDLLVVNCTSPRSRPKAQIKWLINDLPAPKNYIRGPWDKTSRERSDARDTILELSFIVRQNHFHEGVLTLKCQASLAPLYQEEVIHHILQVTEPTQIDNSYSALNDYEETVFKENTDFLPAAESQSDRDIQDKKAASKLSPWAILPSIIFLRIFI</sequence>